<name>A0A834BS30_ORYME</name>
<evidence type="ECO:0000256" key="1">
    <source>
        <dbReference type="SAM" id="MobiDB-lite"/>
    </source>
</evidence>
<dbReference type="Proteomes" id="UP000646548">
    <property type="component" value="Unassembled WGS sequence"/>
</dbReference>
<sequence>MEEQSIHRSLGQAVAFSQREGGHHQQDLLKVFAHNKESPRSFVLFRACFQADAARGRPSASLNLSVSNQLFARKPVRKSHSGDEAQLNNQSGKC</sequence>
<feature type="region of interest" description="Disordered" evidence="1">
    <location>
        <begin position="75"/>
        <end position="94"/>
    </location>
</feature>
<evidence type="ECO:0000313" key="2">
    <source>
        <dbReference type="EMBL" id="KAF6714489.1"/>
    </source>
</evidence>
<gene>
    <name evidence="2" type="ORF">FQA47_013739</name>
</gene>
<organism evidence="2 3">
    <name type="scientific">Oryzias melastigma</name>
    <name type="common">Marine medaka</name>
    <dbReference type="NCBI Taxonomy" id="30732"/>
    <lineage>
        <taxon>Eukaryota</taxon>
        <taxon>Metazoa</taxon>
        <taxon>Chordata</taxon>
        <taxon>Craniata</taxon>
        <taxon>Vertebrata</taxon>
        <taxon>Euteleostomi</taxon>
        <taxon>Actinopterygii</taxon>
        <taxon>Neopterygii</taxon>
        <taxon>Teleostei</taxon>
        <taxon>Neoteleostei</taxon>
        <taxon>Acanthomorphata</taxon>
        <taxon>Ovalentaria</taxon>
        <taxon>Atherinomorphae</taxon>
        <taxon>Beloniformes</taxon>
        <taxon>Adrianichthyidae</taxon>
        <taxon>Oryziinae</taxon>
        <taxon>Oryzias</taxon>
    </lineage>
</organism>
<accession>A0A834BS30</accession>
<reference evidence="2" key="1">
    <citation type="journal article" name="BMC Genomics">
        <title>Long-read sequencing and de novo genome assembly of marine medaka (Oryzias melastigma).</title>
        <authorList>
            <person name="Liang P."/>
            <person name="Saqib H.S.A."/>
            <person name="Ni X."/>
            <person name="Shen Y."/>
        </authorList>
    </citation>
    <scope>NUCLEOTIDE SEQUENCE</scope>
    <source>
        <strain evidence="2">Bigg-433</strain>
    </source>
</reference>
<protein>
    <submittedName>
        <fullName evidence="2">Uncharacterized protein</fullName>
    </submittedName>
</protein>
<dbReference type="AlphaFoldDB" id="A0A834BS30"/>
<feature type="region of interest" description="Disordered" evidence="1">
    <location>
        <begin position="1"/>
        <end position="21"/>
    </location>
</feature>
<proteinExistence type="predicted"/>
<evidence type="ECO:0000313" key="3">
    <source>
        <dbReference type="Proteomes" id="UP000646548"/>
    </source>
</evidence>
<comment type="caution">
    <text evidence="2">The sequence shown here is derived from an EMBL/GenBank/DDBJ whole genome shotgun (WGS) entry which is preliminary data.</text>
</comment>
<dbReference type="EMBL" id="WKFB01001238">
    <property type="protein sequence ID" value="KAF6714489.1"/>
    <property type="molecule type" value="Genomic_DNA"/>
</dbReference>